<organism evidence="1 2">
    <name type="scientific">Neisseria macacae ATCC 33926</name>
    <dbReference type="NCBI Taxonomy" id="997348"/>
    <lineage>
        <taxon>Bacteria</taxon>
        <taxon>Pseudomonadati</taxon>
        <taxon>Pseudomonadota</taxon>
        <taxon>Betaproteobacteria</taxon>
        <taxon>Neisseriales</taxon>
        <taxon>Neisseriaceae</taxon>
        <taxon>Neisseria</taxon>
    </lineage>
</organism>
<proteinExistence type="predicted"/>
<name>A0AA36ULN1_9NEIS</name>
<protein>
    <submittedName>
        <fullName evidence="1">Uncharacterized protein</fullName>
    </submittedName>
</protein>
<accession>A0AA36ULN1</accession>
<evidence type="ECO:0000313" key="2">
    <source>
        <dbReference type="Proteomes" id="UP000004982"/>
    </source>
</evidence>
<evidence type="ECO:0000313" key="1">
    <source>
        <dbReference type="EMBL" id="EGQ78200.1"/>
    </source>
</evidence>
<sequence>MTYDLNQYSSFLFRRFASLCSLYRRLFIFVKPFHSPARLPNNPIPCCFRHLPLPLRSSESPLHSF</sequence>
<reference evidence="1 2" key="1">
    <citation type="submission" date="2011-05" db="EMBL/GenBank/DDBJ databases">
        <authorList>
            <person name="Muzny D."/>
            <person name="Qin X."/>
            <person name="Deng J."/>
            <person name="Jiang H."/>
            <person name="Liu Y."/>
            <person name="Qu J."/>
            <person name="Song X.-Z."/>
            <person name="Zhang L."/>
            <person name="Thornton R."/>
            <person name="Coyle M."/>
            <person name="Francisco L."/>
            <person name="Jackson L."/>
            <person name="Javaid M."/>
            <person name="Korchina V."/>
            <person name="Kovar C."/>
            <person name="Mata R."/>
            <person name="Mathew T."/>
            <person name="Ngo R."/>
            <person name="Nguyen L."/>
            <person name="Nguyen N."/>
            <person name="Okwuonu G."/>
            <person name="Ongeri F."/>
            <person name="Pham C."/>
            <person name="Simmons D."/>
            <person name="Wilczek-Boney K."/>
            <person name="Hale W."/>
            <person name="Jakkamsetti A."/>
            <person name="Pham P."/>
            <person name="Ruth R."/>
            <person name="San Lucas F."/>
            <person name="Warren J."/>
            <person name="Zhang J."/>
            <person name="Zhao Z."/>
            <person name="Zhou C."/>
            <person name="Zhu D."/>
            <person name="Lee S."/>
            <person name="Bess C."/>
            <person name="Blankenburg K."/>
            <person name="Forbes L."/>
            <person name="Fu Q."/>
            <person name="Gubbala S."/>
            <person name="Hirani K."/>
            <person name="Jayaseelan J.C."/>
            <person name="Lara F."/>
            <person name="Munidasa M."/>
            <person name="Palculict T."/>
            <person name="Patil S."/>
            <person name="Pu L.-L."/>
            <person name="Saada N."/>
            <person name="Tang L."/>
            <person name="Weissenberger G."/>
            <person name="Zhu Y."/>
            <person name="Hemphill L."/>
            <person name="Shang Y."/>
            <person name="Youmans B."/>
            <person name="Ayvaz T."/>
            <person name="Ross M."/>
            <person name="Santibanez J."/>
            <person name="Aqrawi P."/>
            <person name="Gross S."/>
            <person name="Joshi V."/>
            <person name="Fowler G."/>
            <person name="Nazareth L."/>
            <person name="Reid J."/>
            <person name="Worley K."/>
            <person name="Petrosino J."/>
            <person name="Highlander S."/>
            <person name="Gibbs R."/>
        </authorList>
    </citation>
    <scope>NUCLEOTIDE SEQUENCE [LARGE SCALE GENOMIC DNA]</scope>
    <source>
        <strain evidence="1 2">ATCC 33926</strain>
    </source>
</reference>
<dbReference type="EMBL" id="AFQE01000022">
    <property type="protein sequence ID" value="EGQ78200.1"/>
    <property type="molecule type" value="Genomic_DNA"/>
</dbReference>
<comment type="caution">
    <text evidence="1">The sequence shown here is derived from an EMBL/GenBank/DDBJ whole genome shotgun (WGS) entry which is preliminary data.</text>
</comment>
<gene>
    <name evidence="1" type="ORF">HMPREF9418_0425</name>
</gene>
<dbReference type="Proteomes" id="UP000004982">
    <property type="component" value="Unassembled WGS sequence"/>
</dbReference>
<dbReference type="AlphaFoldDB" id="A0AA36ULN1"/>